<evidence type="ECO:0000313" key="2">
    <source>
        <dbReference type="Proteomes" id="UP000789920"/>
    </source>
</evidence>
<reference evidence="1" key="1">
    <citation type="submission" date="2021-06" db="EMBL/GenBank/DDBJ databases">
        <authorList>
            <person name="Kallberg Y."/>
            <person name="Tangrot J."/>
            <person name="Rosling A."/>
        </authorList>
    </citation>
    <scope>NUCLEOTIDE SEQUENCE</scope>
    <source>
        <strain evidence="1">MA461A</strain>
    </source>
</reference>
<protein>
    <submittedName>
        <fullName evidence="1">15263_t:CDS:1</fullName>
    </submittedName>
</protein>
<proteinExistence type="predicted"/>
<organism evidence="1 2">
    <name type="scientific">Racocetra persica</name>
    <dbReference type="NCBI Taxonomy" id="160502"/>
    <lineage>
        <taxon>Eukaryota</taxon>
        <taxon>Fungi</taxon>
        <taxon>Fungi incertae sedis</taxon>
        <taxon>Mucoromycota</taxon>
        <taxon>Glomeromycotina</taxon>
        <taxon>Glomeromycetes</taxon>
        <taxon>Diversisporales</taxon>
        <taxon>Gigasporaceae</taxon>
        <taxon>Racocetra</taxon>
    </lineage>
</organism>
<dbReference type="Proteomes" id="UP000789920">
    <property type="component" value="Unassembled WGS sequence"/>
</dbReference>
<feature type="non-terminal residue" evidence="1">
    <location>
        <position position="1"/>
    </location>
</feature>
<evidence type="ECO:0000313" key="1">
    <source>
        <dbReference type="EMBL" id="CAG8817658.1"/>
    </source>
</evidence>
<name>A0ACA9RZT0_9GLOM</name>
<gene>
    <name evidence="1" type="ORF">RPERSI_LOCUS24738</name>
</gene>
<sequence length="50" mass="5919">KQLTELERTCGVKDYSAKQAKYNSFIQRRSQRANLQTPVQTSYRQNTLLR</sequence>
<accession>A0ACA9RZT0</accession>
<dbReference type="EMBL" id="CAJVQC010080068">
    <property type="protein sequence ID" value="CAG8817658.1"/>
    <property type="molecule type" value="Genomic_DNA"/>
</dbReference>
<comment type="caution">
    <text evidence="1">The sequence shown here is derived from an EMBL/GenBank/DDBJ whole genome shotgun (WGS) entry which is preliminary data.</text>
</comment>
<keyword evidence="2" id="KW-1185">Reference proteome</keyword>